<dbReference type="Proteomes" id="UP000825123">
    <property type="component" value="Chromosome"/>
</dbReference>
<evidence type="ECO:0000313" key="2">
    <source>
        <dbReference type="Proteomes" id="UP000825123"/>
    </source>
</evidence>
<accession>A0A8D5U534</accession>
<keyword evidence="2" id="KW-1185">Reference proteome</keyword>
<dbReference type="RefSeq" id="WP_221289454.1">
    <property type="nucleotide sequence ID" value="NZ_AP024597.1"/>
</dbReference>
<name>A0A8D5U534_9CREN</name>
<organism evidence="1 2">
    <name type="scientific">Stygiolobus caldivivus</name>
    <dbReference type="NCBI Taxonomy" id="2824673"/>
    <lineage>
        <taxon>Archaea</taxon>
        <taxon>Thermoproteota</taxon>
        <taxon>Thermoprotei</taxon>
        <taxon>Sulfolobales</taxon>
        <taxon>Sulfolobaceae</taxon>
        <taxon>Stygiolobus</taxon>
    </lineage>
</organism>
<reference evidence="1 2" key="1">
    <citation type="submission" date="2021-04" db="EMBL/GenBank/DDBJ databases">
        <title>Complete genome sequence of Stygiolobus sp. KN-1.</title>
        <authorList>
            <person name="Nakamura K."/>
            <person name="Sakai H."/>
            <person name="Kurosawa N."/>
        </authorList>
    </citation>
    <scope>NUCLEOTIDE SEQUENCE [LARGE SCALE GENOMIC DNA]</scope>
    <source>
        <strain evidence="1 2">KN-1</strain>
    </source>
</reference>
<dbReference type="EMBL" id="AP024597">
    <property type="protein sequence ID" value="BCU69424.1"/>
    <property type="molecule type" value="Genomic_DNA"/>
</dbReference>
<dbReference type="GeneID" id="66162478"/>
<gene>
    <name evidence="1" type="ORF">KN1_07210</name>
</gene>
<dbReference type="AlphaFoldDB" id="A0A8D5U534"/>
<protein>
    <submittedName>
        <fullName evidence="1">Uncharacterized protein</fullName>
    </submittedName>
</protein>
<proteinExistence type="predicted"/>
<evidence type="ECO:0000313" key="1">
    <source>
        <dbReference type="EMBL" id="BCU69424.1"/>
    </source>
</evidence>
<dbReference type="KEGG" id="csty:KN1_07210"/>
<sequence>MITEGYFVKYKGIVWAVKGCYHPEGYVVAIPRLYEGRKIKKLNEAIRLVKEKFPNLMKYLDQIGFEVPLVPLEESEVLDPFEVKRGLPTPVKVFLSYFRDSVGITGSLLYSDSFNDMDFLSFDPYHYKTLLELREKGVTLPLTSWNENEVEVLDKEDFIRFKKDRVLEGVFQGFPYTFKVVECIDFGTVIGKKNFRGTLKIVNAVKPFSLPVIYETEQGITLTSFRIRFTELKEGATLYVDGILLERNKFLDLDLDIANEVKVM</sequence>